<dbReference type="SMART" id="SM00418">
    <property type="entry name" value="HTH_ARSR"/>
    <property type="match status" value="1"/>
</dbReference>
<accession>Q1IQA0</accession>
<organism evidence="2 3">
    <name type="scientific">Koribacter versatilis (strain Ellin345)</name>
    <dbReference type="NCBI Taxonomy" id="204669"/>
    <lineage>
        <taxon>Bacteria</taxon>
        <taxon>Pseudomonadati</taxon>
        <taxon>Acidobacteriota</taxon>
        <taxon>Terriglobia</taxon>
        <taxon>Terriglobales</taxon>
        <taxon>Candidatus Korobacteraceae</taxon>
        <taxon>Candidatus Korobacter</taxon>
    </lineage>
</organism>
<dbReference type="InterPro" id="IPR036388">
    <property type="entry name" value="WH-like_DNA-bd_sf"/>
</dbReference>
<dbReference type="InterPro" id="IPR001845">
    <property type="entry name" value="HTH_ArsR_DNA-bd_dom"/>
</dbReference>
<dbReference type="Proteomes" id="UP000002432">
    <property type="component" value="Chromosome"/>
</dbReference>
<dbReference type="GO" id="GO:0003700">
    <property type="term" value="F:DNA-binding transcription factor activity"/>
    <property type="evidence" value="ECO:0007669"/>
    <property type="project" value="InterPro"/>
</dbReference>
<reference evidence="2 3" key="1">
    <citation type="journal article" date="2009" name="Appl. Environ. Microbiol.">
        <title>Three genomes from the phylum Acidobacteria provide insight into the lifestyles of these microorganisms in soils.</title>
        <authorList>
            <person name="Ward N.L."/>
            <person name="Challacombe J.F."/>
            <person name="Janssen P.H."/>
            <person name="Henrissat B."/>
            <person name="Coutinho P.M."/>
            <person name="Wu M."/>
            <person name="Xie G."/>
            <person name="Haft D.H."/>
            <person name="Sait M."/>
            <person name="Badger J."/>
            <person name="Barabote R.D."/>
            <person name="Bradley B."/>
            <person name="Brettin T.S."/>
            <person name="Brinkac L.M."/>
            <person name="Bruce D."/>
            <person name="Creasy T."/>
            <person name="Daugherty S.C."/>
            <person name="Davidsen T.M."/>
            <person name="DeBoy R.T."/>
            <person name="Detter J.C."/>
            <person name="Dodson R.J."/>
            <person name="Durkin A.S."/>
            <person name="Ganapathy A."/>
            <person name="Gwinn-Giglio M."/>
            <person name="Han C.S."/>
            <person name="Khouri H."/>
            <person name="Kiss H."/>
            <person name="Kothari S.P."/>
            <person name="Madupu R."/>
            <person name="Nelson K.E."/>
            <person name="Nelson W.C."/>
            <person name="Paulsen I."/>
            <person name="Penn K."/>
            <person name="Ren Q."/>
            <person name="Rosovitz M.J."/>
            <person name="Selengut J.D."/>
            <person name="Shrivastava S."/>
            <person name="Sullivan S.A."/>
            <person name="Tapia R."/>
            <person name="Thompson L.S."/>
            <person name="Watkins K.L."/>
            <person name="Yang Q."/>
            <person name="Yu C."/>
            <person name="Zafar N."/>
            <person name="Zhou L."/>
            <person name="Kuske C.R."/>
        </authorList>
    </citation>
    <scope>NUCLEOTIDE SEQUENCE [LARGE SCALE GENOMIC DNA]</scope>
    <source>
        <strain evidence="2 3">Ellin345</strain>
    </source>
</reference>
<dbReference type="InterPro" id="IPR052543">
    <property type="entry name" value="HTH_Metal-responsive_Reg"/>
</dbReference>
<dbReference type="GO" id="GO:0097063">
    <property type="term" value="F:cadmium ion sensor activity"/>
    <property type="evidence" value="ECO:0007669"/>
    <property type="project" value="TreeGrafter"/>
</dbReference>
<dbReference type="AlphaFoldDB" id="Q1IQA0"/>
<dbReference type="PROSITE" id="PS50987">
    <property type="entry name" value="HTH_ARSR_2"/>
    <property type="match status" value="1"/>
</dbReference>
<evidence type="ECO:0000313" key="2">
    <source>
        <dbReference type="EMBL" id="ABF40950.1"/>
    </source>
</evidence>
<gene>
    <name evidence="2" type="ordered locus">Acid345_1949</name>
</gene>
<dbReference type="eggNOG" id="COG0640">
    <property type="taxonomic scope" value="Bacteria"/>
</dbReference>
<dbReference type="GO" id="GO:0003677">
    <property type="term" value="F:DNA binding"/>
    <property type="evidence" value="ECO:0007669"/>
    <property type="project" value="TreeGrafter"/>
</dbReference>
<dbReference type="GO" id="GO:0010288">
    <property type="term" value="P:response to lead ion"/>
    <property type="evidence" value="ECO:0007669"/>
    <property type="project" value="TreeGrafter"/>
</dbReference>
<dbReference type="PANTHER" id="PTHR39168:SF1">
    <property type="entry name" value="TRANSCRIPTIONAL REGULATORY PROTEIN"/>
    <property type="match status" value="1"/>
</dbReference>
<proteinExistence type="predicted"/>
<dbReference type="InterPro" id="IPR036390">
    <property type="entry name" value="WH_DNA-bd_sf"/>
</dbReference>
<sequence>MDARNSDLRAAAVAATIGEPARARMLYSLIDGRARTSTELAVLAEVSPSTASVHLKRLVEHELVKMQAQGKHRYFSLYGTEVAAALEALNVISGPRPQFAPNTPVGLRAARTCYDHIAGALGVALHDQFHRLGWLRGQRDYELTTEGRESLKKFGMDLESVCARRRRFAYACVDWSERRPHLAGALGAAVLELVEKKKWVQREPDGRALEVTRHGRSEFRKAFGLEVA</sequence>
<dbReference type="RefSeq" id="WP_011522751.1">
    <property type="nucleotide sequence ID" value="NC_008009.1"/>
</dbReference>
<dbReference type="KEGG" id="aba:Acid345_1949"/>
<dbReference type="CDD" id="cd00090">
    <property type="entry name" value="HTH_ARSR"/>
    <property type="match status" value="1"/>
</dbReference>
<feature type="domain" description="HTH arsR-type" evidence="1">
    <location>
        <begin position="2"/>
        <end position="97"/>
    </location>
</feature>
<dbReference type="PANTHER" id="PTHR39168">
    <property type="entry name" value="TRANSCRIPTIONAL REGULATOR-RELATED"/>
    <property type="match status" value="1"/>
</dbReference>
<dbReference type="EnsemblBacteria" id="ABF40950">
    <property type="protein sequence ID" value="ABF40950"/>
    <property type="gene ID" value="Acid345_1949"/>
</dbReference>
<dbReference type="InterPro" id="IPR011991">
    <property type="entry name" value="ArsR-like_HTH"/>
</dbReference>
<keyword evidence="3" id="KW-1185">Reference proteome</keyword>
<dbReference type="OrthoDB" id="9797716at2"/>
<dbReference type="GO" id="GO:0032791">
    <property type="term" value="F:lead ion binding"/>
    <property type="evidence" value="ECO:0007669"/>
    <property type="project" value="TreeGrafter"/>
</dbReference>
<protein>
    <submittedName>
        <fullName evidence="2">Transcriptional regulator, ArsR family</fullName>
    </submittedName>
</protein>
<dbReference type="Gene3D" id="1.10.10.10">
    <property type="entry name" value="Winged helix-like DNA-binding domain superfamily/Winged helix DNA-binding domain"/>
    <property type="match status" value="1"/>
</dbReference>
<dbReference type="HOGENOM" id="CLU_077964_0_1_0"/>
<evidence type="ECO:0000259" key="1">
    <source>
        <dbReference type="PROSITE" id="PS50987"/>
    </source>
</evidence>
<dbReference type="EMBL" id="CP000360">
    <property type="protein sequence ID" value="ABF40950.1"/>
    <property type="molecule type" value="Genomic_DNA"/>
</dbReference>
<dbReference type="STRING" id="204669.Acid345_1949"/>
<evidence type="ECO:0000313" key="3">
    <source>
        <dbReference type="Proteomes" id="UP000002432"/>
    </source>
</evidence>
<dbReference type="GO" id="GO:0046686">
    <property type="term" value="P:response to cadmium ion"/>
    <property type="evidence" value="ECO:0007669"/>
    <property type="project" value="TreeGrafter"/>
</dbReference>
<name>Q1IQA0_KORVE</name>
<dbReference type="Pfam" id="PF01022">
    <property type="entry name" value="HTH_5"/>
    <property type="match status" value="1"/>
</dbReference>
<dbReference type="SUPFAM" id="SSF46785">
    <property type="entry name" value="Winged helix' DNA-binding domain"/>
    <property type="match status" value="1"/>
</dbReference>